<name>A0A975MPF8_9GAMM</name>
<organism evidence="1 2">
    <name type="scientific">Methylomonas paludis</name>
    <dbReference type="NCBI Taxonomy" id="1173101"/>
    <lineage>
        <taxon>Bacteria</taxon>
        <taxon>Pseudomonadati</taxon>
        <taxon>Pseudomonadota</taxon>
        <taxon>Gammaproteobacteria</taxon>
        <taxon>Methylococcales</taxon>
        <taxon>Methylococcaceae</taxon>
        <taxon>Methylomonas</taxon>
    </lineage>
</organism>
<evidence type="ECO:0000313" key="2">
    <source>
        <dbReference type="Proteomes" id="UP000676649"/>
    </source>
</evidence>
<keyword evidence="2" id="KW-1185">Reference proteome</keyword>
<evidence type="ECO:0000313" key="1">
    <source>
        <dbReference type="EMBL" id="QWF71608.1"/>
    </source>
</evidence>
<dbReference type="GO" id="GO:0004866">
    <property type="term" value="F:endopeptidase inhibitor activity"/>
    <property type="evidence" value="ECO:0007669"/>
    <property type="project" value="InterPro"/>
</dbReference>
<dbReference type="EMBL" id="CP073754">
    <property type="protein sequence ID" value="QWF71608.1"/>
    <property type="molecule type" value="Genomic_DNA"/>
</dbReference>
<sequence length="45" mass="5192">MKILVIENLSDLDDQILDQGGGYWIKTEAQRVEVTNDVRMESVIR</sequence>
<proteinExistence type="predicted"/>
<dbReference type="RefSeq" id="WP_215583390.1">
    <property type="nucleotide sequence ID" value="NZ_CP073754.1"/>
</dbReference>
<accession>A0A975MPF8</accession>
<dbReference type="Proteomes" id="UP000676649">
    <property type="component" value="Chromosome"/>
</dbReference>
<dbReference type="AlphaFoldDB" id="A0A975MPF8"/>
<gene>
    <name evidence="1" type="ORF">KEF85_03770</name>
</gene>
<reference evidence="1" key="1">
    <citation type="submission" date="2021-04" db="EMBL/GenBank/DDBJ databases">
        <title>Draft genome sequence data of methanotrophic Methylovulum sp. strain S1L and Methylomonas sp. strain S2AM isolated from boreal lake water columns.</title>
        <authorList>
            <person name="Rissanen A.J."/>
            <person name="Mangayil R."/>
            <person name="Svenning M.M."/>
            <person name="Khanongnuch R."/>
        </authorList>
    </citation>
    <scope>NUCLEOTIDE SEQUENCE</scope>
    <source>
        <strain evidence="1">S2AM</strain>
    </source>
</reference>
<protein>
    <submittedName>
        <fullName evidence="1">Uncharacterized protein</fullName>
    </submittedName>
</protein>
<dbReference type="KEGG" id="mpad:KEF85_03770"/>
<dbReference type="InterPro" id="IPR002160">
    <property type="entry name" value="Prot_inh_Kunz-lg"/>
</dbReference>
<dbReference type="PROSITE" id="PS00283">
    <property type="entry name" value="SOYBEAN_KUNITZ"/>
    <property type="match status" value="1"/>
</dbReference>